<protein>
    <submittedName>
        <fullName evidence="1">Uncharacterized protein</fullName>
    </submittedName>
</protein>
<proteinExistence type="predicted"/>
<dbReference type="InParanoid" id="A0A251SG97"/>
<dbReference type="Proteomes" id="UP000215914">
    <property type="component" value="Chromosome 14"/>
</dbReference>
<dbReference type="EMBL" id="CM007903">
    <property type="protein sequence ID" value="OTF97763.1"/>
    <property type="molecule type" value="Genomic_DNA"/>
</dbReference>
<name>A0A251SG97_HELAN</name>
<accession>A0A251SG97</accession>
<evidence type="ECO:0000313" key="2">
    <source>
        <dbReference type="Proteomes" id="UP000215914"/>
    </source>
</evidence>
<evidence type="ECO:0000313" key="1">
    <source>
        <dbReference type="EMBL" id="OTF97763.1"/>
    </source>
</evidence>
<reference evidence="2" key="1">
    <citation type="journal article" date="2017" name="Nature">
        <title>The sunflower genome provides insights into oil metabolism, flowering and Asterid evolution.</title>
        <authorList>
            <person name="Badouin H."/>
            <person name="Gouzy J."/>
            <person name="Grassa C.J."/>
            <person name="Murat F."/>
            <person name="Staton S.E."/>
            <person name="Cottret L."/>
            <person name="Lelandais-Briere C."/>
            <person name="Owens G.L."/>
            <person name="Carrere S."/>
            <person name="Mayjonade B."/>
            <person name="Legrand L."/>
            <person name="Gill N."/>
            <person name="Kane N.C."/>
            <person name="Bowers J.E."/>
            <person name="Hubner S."/>
            <person name="Bellec A."/>
            <person name="Berard A."/>
            <person name="Berges H."/>
            <person name="Blanchet N."/>
            <person name="Boniface M.C."/>
            <person name="Brunel D."/>
            <person name="Catrice O."/>
            <person name="Chaidir N."/>
            <person name="Claudel C."/>
            <person name="Donnadieu C."/>
            <person name="Faraut T."/>
            <person name="Fievet G."/>
            <person name="Helmstetter N."/>
            <person name="King M."/>
            <person name="Knapp S.J."/>
            <person name="Lai Z."/>
            <person name="Le Paslier M.C."/>
            <person name="Lippi Y."/>
            <person name="Lorenzon L."/>
            <person name="Mandel J.R."/>
            <person name="Marage G."/>
            <person name="Marchand G."/>
            <person name="Marquand E."/>
            <person name="Bret-Mestries E."/>
            <person name="Morien E."/>
            <person name="Nambeesan S."/>
            <person name="Nguyen T."/>
            <person name="Pegot-Espagnet P."/>
            <person name="Pouilly N."/>
            <person name="Raftis F."/>
            <person name="Sallet E."/>
            <person name="Schiex T."/>
            <person name="Thomas J."/>
            <person name="Vandecasteele C."/>
            <person name="Vares D."/>
            <person name="Vear F."/>
            <person name="Vautrin S."/>
            <person name="Crespi M."/>
            <person name="Mangin B."/>
            <person name="Burke J.M."/>
            <person name="Salse J."/>
            <person name="Munos S."/>
            <person name="Vincourt P."/>
            <person name="Rieseberg L.H."/>
            <person name="Langlade N.B."/>
        </authorList>
    </citation>
    <scope>NUCLEOTIDE SEQUENCE [LARGE SCALE GENOMIC DNA]</scope>
    <source>
        <strain evidence="2">cv. SF193</strain>
    </source>
</reference>
<gene>
    <name evidence="1" type="ORF">HannXRQ_Chr14g0438191</name>
</gene>
<organism evidence="1 2">
    <name type="scientific">Helianthus annuus</name>
    <name type="common">Common sunflower</name>
    <dbReference type="NCBI Taxonomy" id="4232"/>
    <lineage>
        <taxon>Eukaryota</taxon>
        <taxon>Viridiplantae</taxon>
        <taxon>Streptophyta</taxon>
        <taxon>Embryophyta</taxon>
        <taxon>Tracheophyta</taxon>
        <taxon>Spermatophyta</taxon>
        <taxon>Magnoliopsida</taxon>
        <taxon>eudicotyledons</taxon>
        <taxon>Gunneridae</taxon>
        <taxon>Pentapetalae</taxon>
        <taxon>asterids</taxon>
        <taxon>campanulids</taxon>
        <taxon>Asterales</taxon>
        <taxon>Asteraceae</taxon>
        <taxon>Asteroideae</taxon>
        <taxon>Heliantheae alliance</taxon>
        <taxon>Heliantheae</taxon>
        <taxon>Helianthus</taxon>
    </lineage>
</organism>
<keyword evidence="2" id="KW-1185">Reference proteome</keyword>
<dbReference type="AlphaFoldDB" id="A0A251SG97"/>
<sequence length="52" mass="5942">MLGSSLQALYISSSLKTAHKLIPFGYNISNFFRFHFFISFSHFTFQCMSGLA</sequence>